<feature type="chain" id="PRO_5032968924" evidence="2">
    <location>
        <begin position="22"/>
        <end position="353"/>
    </location>
</feature>
<organism evidence="3 4">
    <name type="scientific">Bursaphelenchus xylophilus</name>
    <name type="common">Pinewood nematode worm</name>
    <name type="synonym">Aphelenchoides xylophilus</name>
    <dbReference type="NCBI Taxonomy" id="6326"/>
    <lineage>
        <taxon>Eukaryota</taxon>
        <taxon>Metazoa</taxon>
        <taxon>Ecdysozoa</taxon>
        <taxon>Nematoda</taxon>
        <taxon>Chromadorea</taxon>
        <taxon>Rhabditida</taxon>
        <taxon>Tylenchina</taxon>
        <taxon>Tylenchomorpha</taxon>
        <taxon>Aphelenchoidea</taxon>
        <taxon>Aphelenchoididae</taxon>
        <taxon>Bursaphelenchus</taxon>
    </lineage>
</organism>
<protein>
    <submittedName>
        <fullName evidence="3">(pine wood nematode) hypothetical protein</fullName>
    </submittedName>
</protein>
<dbReference type="EMBL" id="CAJFCV020000006">
    <property type="protein sequence ID" value="CAG9129721.1"/>
    <property type="molecule type" value="Genomic_DNA"/>
</dbReference>
<dbReference type="Proteomes" id="UP000582659">
    <property type="component" value="Unassembled WGS sequence"/>
</dbReference>
<gene>
    <name evidence="3" type="ORF">BXYJ_LOCUS14231</name>
</gene>
<dbReference type="Proteomes" id="UP000659654">
    <property type="component" value="Unassembled WGS sequence"/>
</dbReference>
<reference evidence="3" key="1">
    <citation type="submission" date="2020-09" db="EMBL/GenBank/DDBJ databases">
        <authorList>
            <person name="Kikuchi T."/>
        </authorList>
    </citation>
    <scope>NUCLEOTIDE SEQUENCE</scope>
    <source>
        <strain evidence="3">Ka4C1</strain>
    </source>
</reference>
<evidence type="ECO:0000313" key="3">
    <source>
        <dbReference type="EMBL" id="CAD5234140.1"/>
    </source>
</evidence>
<evidence type="ECO:0000313" key="4">
    <source>
        <dbReference type="Proteomes" id="UP000659654"/>
    </source>
</evidence>
<keyword evidence="2" id="KW-0732">Signal</keyword>
<feature type="signal peptide" evidence="2">
    <location>
        <begin position="1"/>
        <end position="21"/>
    </location>
</feature>
<proteinExistence type="predicted"/>
<dbReference type="AlphaFoldDB" id="A0A811M0T2"/>
<sequence>MVDFLIRILAYLLFSSVFLNSLVVRISVDCEFEVTSFAHNREQGPCRHAKVVFLNQKITWLILKVHSEKTIEYATIHINKESVGQKEAKEIKFRRVSFTHILQDRCHFEAERFAAFVDSDILYMLALCGDDHYFVRTYIYSTFRLYTPYNGMVFFNKTREYNVFGLGVYNQYRRDSFIIEAKEDSKSILVRNLHFLHMKETMELKTDVSDIYMIENECSPLTFEQPEYSHFACISHLSSPSGLEEDYFWMGSRLINDASLQVGNTLPDVYSDLEECVENSDKKATAISILIPLIMAILSITFVTVIAFTVGVWLRERRVLTQYQETYLATTKTIQSVSNGEVKHSEKNNPRSR</sequence>
<evidence type="ECO:0000256" key="1">
    <source>
        <dbReference type="SAM" id="Phobius"/>
    </source>
</evidence>
<keyword evidence="1" id="KW-0472">Membrane</keyword>
<feature type="transmembrane region" description="Helical" evidence="1">
    <location>
        <begin position="289"/>
        <end position="314"/>
    </location>
</feature>
<name>A0A811M0T2_BURXY</name>
<keyword evidence="1" id="KW-0812">Transmembrane</keyword>
<comment type="caution">
    <text evidence="3">The sequence shown here is derived from an EMBL/GenBank/DDBJ whole genome shotgun (WGS) entry which is preliminary data.</text>
</comment>
<keyword evidence="4" id="KW-1185">Reference proteome</keyword>
<dbReference type="EMBL" id="CAJFDI010000006">
    <property type="protein sequence ID" value="CAD5234140.1"/>
    <property type="molecule type" value="Genomic_DNA"/>
</dbReference>
<evidence type="ECO:0000256" key="2">
    <source>
        <dbReference type="SAM" id="SignalP"/>
    </source>
</evidence>
<dbReference type="OrthoDB" id="10693852at2759"/>
<accession>A0A811M0T2</accession>
<keyword evidence="1" id="KW-1133">Transmembrane helix</keyword>